<dbReference type="Pfam" id="PF00481">
    <property type="entry name" value="PP2C"/>
    <property type="match status" value="1"/>
</dbReference>
<keyword evidence="3" id="KW-0904">Protein phosphatase</keyword>
<evidence type="ECO:0000259" key="4">
    <source>
        <dbReference type="PROSITE" id="PS51746"/>
    </source>
</evidence>
<evidence type="ECO:0000256" key="1">
    <source>
        <dbReference type="ARBA" id="ARBA00022723"/>
    </source>
</evidence>
<dbReference type="InterPro" id="IPR000222">
    <property type="entry name" value="PP2C_BS"/>
</dbReference>
<gene>
    <name evidence="5" type="ORF">Hokovirus_1_93</name>
</gene>
<dbReference type="CDD" id="cd00143">
    <property type="entry name" value="PP2Cc"/>
    <property type="match status" value="1"/>
</dbReference>
<keyword evidence="2" id="KW-0378">Hydrolase</keyword>
<protein>
    <submittedName>
        <fullName evidence="5">Serine/threonine protein phosphatase</fullName>
    </submittedName>
</protein>
<dbReference type="InterPro" id="IPR001932">
    <property type="entry name" value="PPM-type_phosphatase-like_dom"/>
</dbReference>
<dbReference type="PROSITE" id="PS51746">
    <property type="entry name" value="PPM_2"/>
    <property type="match status" value="1"/>
</dbReference>
<dbReference type="Gene3D" id="3.60.40.10">
    <property type="entry name" value="PPM-type phosphatase domain"/>
    <property type="match status" value="1"/>
</dbReference>
<dbReference type="SUPFAM" id="SSF81606">
    <property type="entry name" value="PP2C-like"/>
    <property type="match status" value="1"/>
</dbReference>
<name>A0A1V0SF09_9VIRU</name>
<accession>A0A1V0SF09</accession>
<evidence type="ECO:0000256" key="3">
    <source>
        <dbReference type="ARBA" id="ARBA00022912"/>
    </source>
</evidence>
<evidence type="ECO:0000313" key="5">
    <source>
        <dbReference type="EMBL" id="ARF10214.1"/>
    </source>
</evidence>
<evidence type="ECO:0000256" key="2">
    <source>
        <dbReference type="ARBA" id="ARBA00022801"/>
    </source>
</evidence>
<dbReference type="PROSITE" id="PS01032">
    <property type="entry name" value="PPM_1"/>
    <property type="match status" value="1"/>
</dbReference>
<keyword evidence="1" id="KW-0479">Metal-binding</keyword>
<dbReference type="PANTHER" id="PTHR47992">
    <property type="entry name" value="PROTEIN PHOSPHATASE"/>
    <property type="match status" value="1"/>
</dbReference>
<dbReference type="SMART" id="SM00332">
    <property type="entry name" value="PP2Cc"/>
    <property type="match status" value="1"/>
</dbReference>
<dbReference type="GO" id="GO:0046872">
    <property type="term" value="F:metal ion binding"/>
    <property type="evidence" value="ECO:0007669"/>
    <property type="project" value="UniProtKB-KW"/>
</dbReference>
<organism evidence="5">
    <name type="scientific">Hokovirus HKV1</name>
    <dbReference type="NCBI Taxonomy" id="1977638"/>
    <lineage>
        <taxon>Viruses</taxon>
        <taxon>Varidnaviria</taxon>
        <taxon>Bamfordvirae</taxon>
        <taxon>Nucleocytoviricota</taxon>
        <taxon>Megaviricetes</taxon>
        <taxon>Imitervirales</taxon>
        <taxon>Mimiviridae</taxon>
        <taxon>Klosneuvirinae</taxon>
        <taxon>Hokovirus</taxon>
    </lineage>
</organism>
<proteinExistence type="predicted"/>
<sequence length="262" mass="29755">MIYEHTSLIGKRPTNEDSAVIYNDKKPNGLNIFCIFDGHGGKQVSKYLKDNILSYFVNKSCTYPLKKKYIIEVFNKIQDNLSKEKYSIRVGSTALIVIIYTINNNTYTNIINLGDCRAVLCRDNLGIPLTKDHKPNYPEEIRRIKKLGGNITFDGVDWRVAEFSVSRAFGDCNAKPYISHIPDIFKYRLDKEDKFIILACDGLWDVVSSQDAVNIVLNSCYDDKTEKKIKKNINASKNLANYAILKGSMDNVSVIVIYLGDN</sequence>
<dbReference type="EMBL" id="KY684103">
    <property type="protein sequence ID" value="ARF10214.1"/>
    <property type="molecule type" value="Genomic_DNA"/>
</dbReference>
<reference evidence="5" key="1">
    <citation type="journal article" date="2017" name="Science">
        <title>Giant viruses with an expanded complement of translation system components.</title>
        <authorList>
            <person name="Schulz F."/>
            <person name="Yutin N."/>
            <person name="Ivanova N.N."/>
            <person name="Ortega D.R."/>
            <person name="Lee T.K."/>
            <person name="Vierheilig J."/>
            <person name="Daims H."/>
            <person name="Horn M."/>
            <person name="Wagner M."/>
            <person name="Jensen G.J."/>
            <person name="Kyrpides N.C."/>
            <person name="Koonin E.V."/>
            <person name="Woyke T."/>
        </authorList>
    </citation>
    <scope>NUCLEOTIDE SEQUENCE</scope>
    <source>
        <strain evidence="5">HKV1</strain>
    </source>
</reference>
<dbReference type="InterPro" id="IPR036457">
    <property type="entry name" value="PPM-type-like_dom_sf"/>
</dbReference>
<dbReference type="GO" id="GO:0004722">
    <property type="term" value="F:protein serine/threonine phosphatase activity"/>
    <property type="evidence" value="ECO:0007669"/>
    <property type="project" value="InterPro"/>
</dbReference>
<feature type="domain" description="PPM-type phosphatase" evidence="4">
    <location>
        <begin position="2"/>
        <end position="259"/>
    </location>
</feature>
<dbReference type="InterPro" id="IPR015655">
    <property type="entry name" value="PP2C"/>
</dbReference>